<proteinExistence type="predicted"/>
<dbReference type="Gene3D" id="3.90.75.10">
    <property type="entry name" value="Homing Intron 3 (I-ppo) Encoded Endonuclease, Chain A"/>
    <property type="match status" value="1"/>
</dbReference>
<dbReference type="EMBL" id="MLKD01000022">
    <property type="protein sequence ID" value="OQE16993.1"/>
    <property type="molecule type" value="Genomic_DNA"/>
</dbReference>
<dbReference type="OrthoDB" id="5272330at2759"/>
<sequence>MELQNDFETPSALPECEDTLPAVKDDLFTDTPNSDTEDDSEFPSSELSDSSLLSAADVIDFRSPPIRREMSRELFQLSSTLAKNLLDKYRPRARAEGWCLVVGLKPSKNNGYVQVSCGGANKMAVLQEVVVWANGLVVGRGEDASHLCHHKSCFNLSHIVPETSARNQARKGCLVWVQCNHCENKVFVCVHTPPCIKYCTGFRDHEHFLSEGVCMNINEAPKL</sequence>
<evidence type="ECO:0000313" key="4">
    <source>
        <dbReference type="Proteomes" id="UP000191285"/>
    </source>
</evidence>
<feature type="domain" description="Zinc-binding loop region of homing endonuclease" evidence="2">
    <location>
        <begin position="97"/>
        <end position="204"/>
    </location>
</feature>
<dbReference type="InterPro" id="IPR044925">
    <property type="entry name" value="His-Me_finger_sf"/>
</dbReference>
<gene>
    <name evidence="3" type="ORF">PENSTE_c022G06289</name>
</gene>
<dbReference type="SUPFAM" id="SSF54060">
    <property type="entry name" value="His-Me finger endonucleases"/>
    <property type="match status" value="1"/>
</dbReference>
<organism evidence="3 4">
    <name type="scientific">Penicillium steckii</name>
    <dbReference type="NCBI Taxonomy" id="303698"/>
    <lineage>
        <taxon>Eukaryota</taxon>
        <taxon>Fungi</taxon>
        <taxon>Dikarya</taxon>
        <taxon>Ascomycota</taxon>
        <taxon>Pezizomycotina</taxon>
        <taxon>Eurotiomycetes</taxon>
        <taxon>Eurotiomycetidae</taxon>
        <taxon>Eurotiales</taxon>
        <taxon>Aspergillaceae</taxon>
        <taxon>Penicillium</taxon>
    </lineage>
</organism>
<dbReference type="AlphaFoldDB" id="A0A1V6STS6"/>
<dbReference type="Proteomes" id="UP000191285">
    <property type="component" value="Unassembled WGS sequence"/>
</dbReference>
<name>A0A1V6STS6_9EURO</name>
<feature type="region of interest" description="Disordered" evidence="1">
    <location>
        <begin position="1"/>
        <end position="49"/>
    </location>
</feature>
<dbReference type="InterPro" id="IPR008704">
    <property type="entry name" value="Endonuclease_Zinc-binding_loop"/>
</dbReference>
<keyword evidence="4" id="KW-1185">Reference proteome</keyword>
<dbReference type="Pfam" id="PF05551">
    <property type="entry name" value="zf-His_Me_endon"/>
    <property type="match status" value="1"/>
</dbReference>
<reference evidence="4" key="1">
    <citation type="journal article" date="2017" name="Nat. Microbiol.">
        <title>Global analysis of biosynthetic gene clusters reveals vast potential of secondary metabolite production in Penicillium species.</title>
        <authorList>
            <person name="Nielsen J.C."/>
            <person name="Grijseels S."/>
            <person name="Prigent S."/>
            <person name="Ji B."/>
            <person name="Dainat J."/>
            <person name="Nielsen K.F."/>
            <person name="Frisvad J.C."/>
            <person name="Workman M."/>
            <person name="Nielsen J."/>
        </authorList>
    </citation>
    <scope>NUCLEOTIDE SEQUENCE [LARGE SCALE GENOMIC DNA]</scope>
    <source>
        <strain evidence="4">IBT 24891</strain>
    </source>
</reference>
<protein>
    <recommendedName>
        <fullName evidence="2">Zinc-binding loop region of homing endonuclease domain-containing protein</fullName>
    </recommendedName>
</protein>
<evidence type="ECO:0000259" key="2">
    <source>
        <dbReference type="Pfam" id="PF05551"/>
    </source>
</evidence>
<evidence type="ECO:0000256" key="1">
    <source>
        <dbReference type="SAM" id="MobiDB-lite"/>
    </source>
</evidence>
<dbReference type="GO" id="GO:0004519">
    <property type="term" value="F:endonuclease activity"/>
    <property type="evidence" value="ECO:0007669"/>
    <property type="project" value="InterPro"/>
</dbReference>
<comment type="caution">
    <text evidence="3">The sequence shown here is derived from an EMBL/GenBank/DDBJ whole genome shotgun (WGS) entry which is preliminary data.</text>
</comment>
<evidence type="ECO:0000313" key="3">
    <source>
        <dbReference type="EMBL" id="OQE16993.1"/>
    </source>
</evidence>
<dbReference type="InterPro" id="IPR044930">
    <property type="entry name" value="Homing_endonuclease_His-Me"/>
</dbReference>
<accession>A0A1V6STS6</accession>